<feature type="signal peptide" evidence="1">
    <location>
        <begin position="1"/>
        <end position="19"/>
    </location>
</feature>
<dbReference type="SUPFAM" id="SSF53300">
    <property type="entry name" value="vWA-like"/>
    <property type="match status" value="1"/>
</dbReference>
<accession>A0A5C5YM38</accession>
<evidence type="ECO:0000256" key="1">
    <source>
        <dbReference type="SAM" id="SignalP"/>
    </source>
</evidence>
<dbReference type="PROSITE" id="PS50234">
    <property type="entry name" value="VWFA"/>
    <property type="match status" value="1"/>
</dbReference>
<dbReference type="InterPro" id="IPR002035">
    <property type="entry name" value="VWF_A"/>
</dbReference>
<evidence type="ECO:0000313" key="3">
    <source>
        <dbReference type="EMBL" id="TWT75900.1"/>
    </source>
</evidence>
<dbReference type="AlphaFoldDB" id="A0A5C5YM38"/>
<keyword evidence="1" id="KW-0732">Signal</keyword>
<dbReference type="OrthoDB" id="9783818at2"/>
<feature type="domain" description="VWFA" evidence="2">
    <location>
        <begin position="29"/>
        <end position="211"/>
    </location>
</feature>
<feature type="chain" id="PRO_5022735558" evidence="1">
    <location>
        <begin position="20"/>
        <end position="505"/>
    </location>
</feature>
<dbReference type="Gene3D" id="3.40.50.410">
    <property type="entry name" value="von Willebrand factor, type A domain"/>
    <property type="match status" value="1"/>
</dbReference>
<keyword evidence="4" id="KW-1185">Reference proteome</keyword>
<evidence type="ECO:0000313" key="4">
    <source>
        <dbReference type="Proteomes" id="UP000318478"/>
    </source>
</evidence>
<comment type="caution">
    <text evidence="3">The sequence shown here is derived from an EMBL/GenBank/DDBJ whole genome shotgun (WGS) entry which is preliminary data.</text>
</comment>
<dbReference type="PANTHER" id="PTHR10579">
    <property type="entry name" value="CALCIUM-ACTIVATED CHLORIDE CHANNEL REGULATOR"/>
    <property type="match status" value="1"/>
</dbReference>
<organism evidence="3 4">
    <name type="scientific">Posidoniimonas polymericola</name>
    <dbReference type="NCBI Taxonomy" id="2528002"/>
    <lineage>
        <taxon>Bacteria</taxon>
        <taxon>Pseudomonadati</taxon>
        <taxon>Planctomycetota</taxon>
        <taxon>Planctomycetia</taxon>
        <taxon>Pirellulales</taxon>
        <taxon>Lacipirellulaceae</taxon>
        <taxon>Posidoniimonas</taxon>
    </lineage>
</organism>
<proteinExistence type="predicted"/>
<dbReference type="EMBL" id="SJPO01000006">
    <property type="protein sequence ID" value="TWT75900.1"/>
    <property type="molecule type" value="Genomic_DNA"/>
</dbReference>
<dbReference type="Proteomes" id="UP000318478">
    <property type="component" value="Unassembled WGS sequence"/>
</dbReference>
<sequence length="505" mass="53163" precursor="true">MRFVLLTALAAALPLLTPATPRCGAAMPEVLFVLDSSGSMSEDAGGQRKIDAAKQVMHDITPALPEEVLVGLVAYGHRRPGDCTDIEVLMPAGSSDRQGLLSQVDRLEPRGKTPITSAVLTAAGMLKGKDAVTSIVLVSDGVETCAGDPCRVVRELKSTGCKFVLHAVGFAVDAAAAKQLGCLAKAGGGKYFAAADGDALLAALNAVSQEVAEDVEQAKIQTVAGGTGLGKLRLAMPKGAQESLRYVEIARASDGKVVKTITNLQADDTHPLLSGEYRVTAGFATPNNGESTRTELGVFTIATQQTRDLELGSIAFNLPESLASANNWNDRLHVETVVVKDSGTGAVAATVSSNGNGYYTFKDKPLLPGVYDVELIYSASEEPSAVARRVVVKPGSKSTVTLDSGVRFVRPEQKISGWRVYRRPEQSADAAEDQGAAPERELVLQAQARPGIGASLRVDGLYYPYLLPAGTYDFEIDVVGMTEPLPAGEAVEIHAGELLRFETGL</sequence>
<dbReference type="SUPFAM" id="SSF117074">
    <property type="entry name" value="Hypothetical protein PA1324"/>
    <property type="match status" value="1"/>
</dbReference>
<dbReference type="InterPro" id="IPR051266">
    <property type="entry name" value="CLCR"/>
</dbReference>
<protein>
    <submittedName>
        <fullName evidence="3">von Willebrand factor type A domain protein</fullName>
    </submittedName>
</protein>
<dbReference type="Pfam" id="PF13519">
    <property type="entry name" value="VWA_2"/>
    <property type="match status" value="1"/>
</dbReference>
<gene>
    <name evidence="3" type="ORF">Pla123a_26840</name>
</gene>
<dbReference type="RefSeq" id="WP_146587697.1">
    <property type="nucleotide sequence ID" value="NZ_SJPO01000006.1"/>
</dbReference>
<evidence type="ECO:0000259" key="2">
    <source>
        <dbReference type="PROSITE" id="PS50234"/>
    </source>
</evidence>
<reference evidence="3 4" key="1">
    <citation type="submission" date="2019-02" db="EMBL/GenBank/DDBJ databases">
        <title>Deep-cultivation of Planctomycetes and their phenomic and genomic characterization uncovers novel biology.</title>
        <authorList>
            <person name="Wiegand S."/>
            <person name="Jogler M."/>
            <person name="Boedeker C."/>
            <person name="Pinto D."/>
            <person name="Vollmers J."/>
            <person name="Rivas-Marin E."/>
            <person name="Kohn T."/>
            <person name="Peeters S.H."/>
            <person name="Heuer A."/>
            <person name="Rast P."/>
            <person name="Oberbeckmann S."/>
            <person name="Bunk B."/>
            <person name="Jeske O."/>
            <person name="Meyerdierks A."/>
            <person name="Storesund J.E."/>
            <person name="Kallscheuer N."/>
            <person name="Luecker S."/>
            <person name="Lage O.M."/>
            <person name="Pohl T."/>
            <person name="Merkel B.J."/>
            <person name="Hornburger P."/>
            <person name="Mueller R.-W."/>
            <person name="Bruemmer F."/>
            <person name="Labrenz M."/>
            <person name="Spormann A.M."/>
            <person name="Op Den Camp H."/>
            <person name="Overmann J."/>
            <person name="Amann R."/>
            <person name="Jetten M.S.M."/>
            <person name="Mascher T."/>
            <person name="Medema M.H."/>
            <person name="Devos D.P."/>
            <person name="Kaster A.-K."/>
            <person name="Ovreas L."/>
            <person name="Rohde M."/>
            <person name="Galperin M.Y."/>
            <person name="Jogler C."/>
        </authorList>
    </citation>
    <scope>NUCLEOTIDE SEQUENCE [LARGE SCALE GENOMIC DNA]</scope>
    <source>
        <strain evidence="3 4">Pla123a</strain>
    </source>
</reference>
<name>A0A5C5YM38_9BACT</name>
<dbReference type="PANTHER" id="PTHR10579:SF43">
    <property type="entry name" value="ZINC FINGER (C3HC4-TYPE RING FINGER) FAMILY PROTEIN"/>
    <property type="match status" value="1"/>
</dbReference>
<dbReference type="SMART" id="SM00327">
    <property type="entry name" value="VWA"/>
    <property type="match status" value="1"/>
</dbReference>
<dbReference type="InterPro" id="IPR036465">
    <property type="entry name" value="vWFA_dom_sf"/>
</dbReference>